<evidence type="ECO:0000313" key="4">
    <source>
        <dbReference type="Proteomes" id="UP001172681"/>
    </source>
</evidence>
<dbReference type="CDD" id="cd20071">
    <property type="entry name" value="SET_SMYD"/>
    <property type="match status" value="1"/>
</dbReference>
<dbReference type="PANTHER" id="PTHR47332">
    <property type="entry name" value="SET DOMAIN-CONTAINING PROTEIN 5"/>
    <property type="match status" value="1"/>
</dbReference>
<dbReference type="Pfam" id="PF00856">
    <property type="entry name" value="SET"/>
    <property type="match status" value="1"/>
</dbReference>
<name>A0AA38YFA2_9EURO</name>
<dbReference type="SMART" id="SM00317">
    <property type="entry name" value="SET"/>
    <property type="match status" value="1"/>
</dbReference>
<dbReference type="Gene3D" id="2.170.270.10">
    <property type="entry name" value="SET domain"/>
    <property type="match status" value="1"/>
</dbReference>
<accession>A0AA38YFA2</accession>
<feature type="domain" description="SET" evidence="2">
    <location>
        <begin position="88"/>
        <end position="233"/>
    </location>
</feature>
<dbReference type="InterPro" id="IPR053185">
    <property type="entry name" value="SET_domain_protein"/>
</dbReference>
<comment type="caution">
    <text evidence="3">The sequence shown here is derived from an EMBL/GenBank/DDBJ whole genome shotgun (WGS) entry which is preliminary data.</text>
</comment>
<dbReference type="InterPro" id="IPR046341">
    <property type="entry name" value="SET_dom_sf"/>
</dbReference>
<organism evidence="3 4">
    <name type="scientific">Knufia peltigerae</name>
    <dbReference type="NCBI Taxonomy" id="1002370"/>
    <lineage>
        <taxon>Eukaryota</taxon>
        <taxon>Fungi</taxon>
        <taxon>Dikarya</taxon>
        <taxon>Ascomycota</taxon>
        <taxon>Pezizomycotina</taxon>
        <taxon>Eurotiomycetes</taxon>
        <taxon>Chaetothyriomycetidae</taxon>
        <taxon>Chaetothyriales</taxon>
        <taxon>Trichomeriaceae</taxon>
        <taxon>Knufia</taxon>
    </lineage>
</organism>
<proteinExistence type="predicted"/>
<dbReference type="PROSITE" id="PS50280">
    <property type="entry name" value="SET"/>
    <property type="match status" value="1"/>
</dbReference>
<reference evidence="3" key="1">
    <citation type="submission" date="2022-10" db="EMBL/GenBank/DDBJ databases">
        <title>Culturing micro-colonial fungi from biological soil crusts in the Mojave desert and describing Neophaeococcomyces mojavensis, and introducing the new genera and species Taxawa tesnikishii.</title>
        <authorList>
            <person name="Kurbessoian T."/>
            <person name="Stajich J.E."/>
        </authorList>
    </citation>
    <scope>NUCLEOTIDE SEQUENCE</scope>
    <source>
        <strain evidence="3">TK_35</strain>
    </source>
</reference>
<dbReference type="PANTHER" id="PTHR47332:SF2">
    <property type="entry name" value="SET-6"/>
    <property type="match status" value="1"/>
</dbReference>
<dbReference type="InterPro" id="IPR001214">
    <property type="entry name" value="SET_dom"/>
</dbReference>
<dbReference type="EMBL" id="JAPDRN010000002">
    <property type="protein sequence ID" value="KAJ9646900.1"/>
    <property type="molecule type" value="Genomic_DNA"/>
</dbReference>
<sequence length="385" mass="43340">MIVPEAFGLEQTLSQHLDTLSLQDQIAGPSKQKSGRVHVQHTTTNPSFTGTAVRDSLHRLSVLEQETHGAEAEAEADDARPSPAPQDNLLEIVSTPDRGLAVFATRKVKAGTLLLAERPLVRLQKHEEDDPAAIEREFSRLGRADQRIFLKLFDAQKSRMTRVVSIYYSNCYNLDDHVADGGRGGSAVGPFASRINHGCVPNVQFCYDEKTDEMRFRAVRDIPRGKELCSNYDKAVFEVRTTRRRKQQIHYGFVCRCEACEPKTGFWARSDERRRAMYEALRVARACEKECSSKRCPAPPTVVVDRAIEALVRLEELFLKEGLVGVPLANTRKSLAKWAERKYDHAQAVKWKTKELEVCKVSFGSDALRTKGVEDQLIELSLKVT</sequence>
<protein>
    <recommendedName>
        <fullName evidence="2">SET domain-containing protein</fullName>
    </recommendedName>
</protein>
<evidence type="ECO:0000256" key="1">
    <source>
        <dbReference type="SAM" id="MobiDB-lite"/>
    </source>
</evidence>
<dbReference type="AlphaFoldDB" id="A0AA38YFA2"/>
<dbReference type="Proteomes" id="UP001172681">
    <property type="component" value="Unassembled WGS sequence"/>
</dbReference>
<gene>
    <name evidence="3" type="ORF">H2204_000592</name>
</gene>
<feature type="region of interest" description="Disordered" evidence="1">
    <location>
        <begin position="66"/>
        <end position="88"/>
    </location>
</feature>
<keyword evidence="4" id="KW-1185">Reference proteome</keyword>
<evidence type="ECO:0000259" key="2">
    <source>
        <dbReference type="PROSITE" id="PS50280"/>
    </source>
</evidence>
<evidence type="ECO:0000313" key="3">
    <source>
        <dbReference type="EMBL" id="KAJ9646900.1"/>
    </source>
</evidence>
<dbReference type="SUPFAM" id="SSF82199">
    <property type="entry name" value="SET domain"/>
    <property type="match status" value="1"/>
</dbReference>